<feature type="compositionally biased region" description="Low complexity" evidence="1">
    <location>
        <begin position="35"/>
        <end position="73"/>
    </location>
</feature>
<evidence type="ECO:0000313" key="3">
    <source>
        <dbReference type="EMBL" id="KPV40848.1"/>
    </source>
</evidence>
<dbReference type="AlphaFoldDB" id="A0A0P9C6S7"/>
<comment type="caution">
    <text evidence="3">The sequence shown here is derived from an EMBL/GenBank/DDBJ whole genome shotgun (WGS) entry which is preliminary data.</text>
</comment>
<organism evidence="3 4">
    <name type="scientific">Alicyclobacillus ferrooxydans</name>
    <dbReference type="NCBI Taxonomy" id="471514"/>
    <lineage>
        <taxon>Bacteria</taxon>
        <taxon>Bacillati</taxon>
        <taxon>Bacillota</taxon>
        <taxon>Bacilli</taxon>
        <taxon>Bacillales</taxon>
        <taxon>Alicyclobacillaceae</taxon>
        <taxon>Alicyclobacillus</taxon>
    </lineage>
</organism>
<gene>
    <name evidence="3" type="ORF">AN477_21380</name>
</gene>
<accession>A0A0P9C6S7</accession>
<dbReference type="PATRIC" id="fig|471514.4.peg.1781"/>
<feature type="signal peptide" evidence="2">
    <location>
        <begin position="1"/>
        <end position="21"/>
    </location>
</feature>
<name>A0A0P9C6S7_9BACL</name>
<sequence>MRKLVLGIAATACLVVTGCGAGPTGQEMPVNNGLSTTGTGSNQITTGNTTTPSTTNSATTNSMTNSAGSGSASDSLRPYTGFQSQGLTVSVPQGWNSSTTTGGDYEAVTFTNPSNPKEQVRVLYSTCVGCYMGSSGKPDPTKVIGETNPSNVQVSGPGGSIANYTFSTSDSPYQGTGMVQLSTNESGYAEIDITVSQPNQQLRDAIMKSFHYAS</sequence>
<feature type="region of interest" description="Disordered" evidence="1">
    <location>
        <begin position="30"/>
        <end position="79"/>
    </location>
</feature>
<dbReference type="EMBL" id="LJCO01000096">
    <property type="protein sequence ID" value="KPV40848.1"/>
    <property type="molecule type" value="Genomic_DNA"/>
</dbReference>
<proteinExistence type="predicted"/>
<keyword evidence="4" id="KW-1185">Reference proteome</keyword>
<reference evidence="3 4" key="1">
    <citation type="submission" date="2015-09" db="EMBL/GenBank/DDBJ databases">
        <title>Draft genome sequence of Alicyclobacillus ferrooxydans DSM 22381.</title>
        <authorList>
            <person name="Hemp J."/>
        </authorList>
    </citation>
    <scope>NUCLEOTIDE SEQUENCE [LARGE SCALE GENOMIC DNA]</scope>
    <source>
        <strain evidence="3 4">TC-34</strain>
    </source>
</reference>
<dbReference type="RefSeq" id="WP_054971211.1">
    <property type="nucleotide sequence ID" value="NZ_LJCO01000096.1"/>
</dbReference>
<evidence type="ECO:0000256" key="2">
    <source>
        <dbReference type="SAM" id="SignalP"/>
    </source>
</evidence>
<evidence type="ECO:0000256" key="1">
    <source>
        <dbReference type="SAM" id="MobiDB-lite"/>
    </source>
</evidence>
<keyword evidence="2" id="KW-0732">Signal</keyword>
<protein>
    <submittedName>
        <fullName evidence="3">Uncharacterized protein</fullName>
    </submittedName>
</protein>
<dbReference type="OrthoDB" id="2378499at2"/>
<dbReference type="Proteomes" id="UP000050482">
    <property type="component" value="Unassembled WGS sequence"/>
</dbReference>
<feature type="chain" id="PRO_5006155763" evidence="2">
    <location>
        <begin position="22"/>
        <end position="214"/>
    </location>
</feature>
<evidence type="ECO:0000313" key="4">
    <source>
        <dbReference type="Proteomes" id="UP000050482"/>
    </source>
</evidence>
<dbReference type="PROSITE" id="PS51257">
    <property type="entry name" value="PROKAR_LIPOPROTEIN"/>
    <property type="match status" value="1"/>
</dbReference>